<comment type="caution">
    <text evidence="2">The sequence shown here is derived from an EMBL/GenBank/DDBJ whole genome shotgun (WGS) entry which is preliminary data.</text>
</comment>
<name>A0A9K3KCW9_9STRA</name>
<evidence type="ECO:0000313" key="3">
    <source>
        <dbReference type="Proteomes" id="UP000693970"/>
    </source>
</evidence>
<protein>
    <submittedName>
        <fullName evidence="2">Uncharacterized protein</fullName>
    </submittedName>
</protein>
<reference evidence="2" key="2">
    <citation type="submission" date="2021-04" db="EMBL/GenBank/DDBJ databases">
        <authorList>
            <person name="Podell S."/>
        </authorList>
    </citation>
    <scope>NUCLEOTIDE SEQUENCE</scope>
    <source>
        <strain evidence="2">Hildebrandi</strain>
    </source>
</reference>
<dbReference type="Proteomes" id="UP000693970">
    <property type="component" value="Unassembled WGS sequence"/>
</dbReference>
<dbReference type="AlphaFoldDB" id="A0A9K3KCW9"/>
<organism evidence="2 3">
    <name type="scientific">Nitzschia inconspicua</name>
    <dbReference type="NCBI Taxonomy" id="303405"/>
    <lineage>
        <taxon>Eukaryota</taxon>
        <taxon>Sar</taxon>
        <taxon>Stramenopiles</taxon>
        <taxon>Ochrophyta</taxon>
        <taxon>Bacillariophyta</taxon>
        <taxon>Bacillariophyceae</taxon>
        <taxon>Bacillariophycidae</taxon>
        <taxon>Bacillariales</taxon>
        <taxon>Bacillariaceae</taxon>
        <taxon>Nitzschia</taxon>
    </lineage>
</organism>
<feature type="compositionally biased region" description="Low complexity" evidence="1">
    <location>
        <begin position="25"/>
        <end position="35"/>
    </location>
</feature>
<dbReference type="EMBL" id="JAGRRH010000026">
    <property type="protein sequence ID" value="KAG7341419.1"/>
    <property type="molecule type" value="Genomic_DNA"/>
</dbReference>
<evidence type="ECO:0000313" key="2">
    <source>
        <dbReference type="EMBL" id="KAG7341419.1"/>
    </source>
</evidence>
<reference evidence="2" key="1">
    <citation type="journal article" date="2021" name="Sci. Rep.">
        <title>Diploid genomic architecture of Nitzschia inconspicua, an elite biomass production diatom.</title>
        <authorList>
            <person name="Oliver A."/>
            <person name="Podell S."/>
            <person name="Pinowska A."/>
            <person name="Traller J.C."/>
            <person name="Smith S.R."/>
            <person name="McClure R."/>
            <person name="Beliaev A."/>
            <person name="Bohutskyi P."/>
            <person name="Hill E.A."/>
            <person name="Rabines A."/>
            <person name="Zheng H."/>
            <person name="Allen L.Z."/>
            <person name="Kuo A."/>
            <person name="Grigoriev I.V."/>
            <person name="Allen A.E."/>
            <person name="Hazlebeck D."/>
            <person name="Allen E.E."/>
        </authorList>
    </citation>
    <scope>NUCLEOTIDE SEQUENCE</scope>
    <source>
        <strain evidence="2">Hildebrandi</strain>
    </source>
</reference>
<sequence>MPEWQNEVRSATITRRKTTPILLFATAAEGSSSSEENQDDAATTTTSKTSKSMGDPVRAATGIRPSLHPTTINAIADALKARSKSSDNEESSPKMVFRVSDTVQPLDVAVTAGTIAAAAISKRQEQSKDDDMTLTTVEERTIAGRVVGVIMRLDELERQLYQKASSVRWIADYGEWDSFGVLEQENNDKANNDDDAVNRRIREDPLFCMNRAECLLGLFLNEVEIPQLQLKNETVPDESKIDFLDADRMEVLIESTAVKS</sequence>
<evidence type="ECO:0000256" key="1">
    <source>
        <dbReference type="SAM" id="MobiDB-lite"/>
    </source>
</evidence>
<feature type="region of interest" description="Disordered" evidence="1">
    <location>
        <begin position="24"/>
        <end position="68"/>
    </location>
</feature>
<gene>
    <name evidence="2" type="ORF">IV203_023371</name>
</gene>
<proteinExistence type="predicted"/>
<accession>A0A9K3KCW9</accession>
<feature type="compositionally biased region" description="Low complexity" evidence="1">
    <location>
        <begin position="43"/>
        <end position="52"/>
    </location>
</feature>
<dbReference type="OrthoDB" id="42516at2759"/>
<keyword evidence="3" id="KW-1185">Reference proteome</keyword>